<protein>
    <recommendedName>
        <fullName evidence="5">Secreted protein</fullName>
    </recommendedName>
</protein>
<dbReference type="AlphaFoldDB" id="A0A6A5YB92"/>
<name>A0A6A5YB92_9PEZI</name>
<feature type="chain" id="PRO_5025495339" description="Secreted protein" evidence="2">
    <location>
        <begin position="18"/>
        <end position="227"/>
    </location>
</feature>
<dbReference type="EMBL" id="ML978715">
    <property type="protein sequence ID" value="KAF2089135.1"/>
    <property type="molecule type" value="Genomic_DNA"/>
</dbReference>
<feature type="region of interest" description="Disordered" evidence="1">
    <location>
        <begin position="95"/>
        <end position="132"/>
    </location>
</feature>
<keyword evidence="2" id="KW-0732">Signal</keyword>
<feature type="region of interest" description="Disordered" evidence="1">
    <location>
        <begin position="30"/>
        <end position="54"/>
    </location>
</feature>
<evidence type="ECO:0008006" key="5">
    <source>
        <dbReference type="Google" id="ProtNLM"/>
    </source>
</evidence>
<evidence type="ECO:0000256" key="2">
    <source>
        <dbReference type="SAM" id="SignalP"/>
    </source>
</evidence>
<evidence type="ECO:0000313" key="4">
    <source>
        <dbReference type="Proteomes" id="UP000799776"/>
    </source>
</evidence>
<feature type="compositionally biased region" description="Basic and acidic residues" evidence="1">
    <location>
        <begin position="36"/>
        <end position="54"/>
    </location>
</feature>
<evidence type="ECO:0000313" key="3">
    <source>
        <dbReference type="EMBL" id="KAF2089135.1"/>
    </source>
</evidence>
<sequence length="227" mass="24518">MLALLLFLLLLPRHEDSTLFSALTAPSGGFEGVSGRTREAQSGRRSRTRDEDGTKVHLRWPSVSSFVARAAVNTISRRVACGARAGPWHRANEMRCRDDQSAAPASSLQRALVESDQGDRRRQTETGHNAIAPPGTIEVWLPGCLTPVRGICEGAEAGGALPRRQTSARALRGGYWCCELRAGGLCEQACGTMIMLRDANKATGKLCTALSPRSHRVQFAPDKLAAR</sequence>
<keyword evidence="4" id="KW-1185">Reference proteome</keyword>
<organism evidence="3 4">
    <name type="scientific">Saccharata proteae CBS 121410</name>
    <dbReference type="NCBI Taxonomy" id="1314787"/>
    <lineage>
        <taxon>Eukaryota</taxon>
        <taxon>Fungi</taxon>
        <taxon>Dikarya</taxon>
        <taxon>Ascomycota</taxon>
        <taxon>Pezizomycotina</taxon>
        <taxon>Dothideomycetes</taxon>
        <taxon>Dothideomycetes incertae sedis</taxon>
        <taxon>Botryosphaeriales</taxon>
        <taxon>Saccharataceae</taxon>
        <taxon>Saccharata</taxon>
    </lineage>
</organism>
<accession>A0A6A5YB92</accession>
<evidence type="ECO:0000256" key="1">
    <source>
        <dbReference type="SAM" id="MobiDB-lite"/>
    </source>
</evidence>
<reference evidence="3" key="1">
    <citation type="journal article" date="2020" name="Stud. Mycol.">
        <title>101 Dothideomycetes genomes: a test case for predicting lifestyles and emergence of pathogens.</title>
        <authorList>
            <person name="Haridas S."/>
            <person name="Albert R."/>
            <person name="Binder M."/>
            <person name="Bloem J."/>
            <person name="Labutti K."/>
            <person name="Salamov A."/>
            <person name="Andreopoulos B."/>
            <person name="Baker S."/>
            <person name="Barry K."/>
            <person name="Bills G."/>
            <person name="Bluhm B."/>
            <person name="Cannon C."/>
            <person name="Castanera R."/>
            <person name="Culley D."/>
            <person name="Daum C."/>
            <person name="Ezra D."/>
            <person name="Gonzalez J."/>
            <person name="Henrissat B."/>
            <person name="Kuo A."/>
            <person name="Liang C."/>
            <person name="Lipzen A."/>
            <person name="Lutzoni F."/>
            <person name="Magnuson J."/>
            <person name="Mondo S."/>
            <person name="Nolan M."/>
            <person name="Ohm R."/>
            <person name="Pangilinan J."/>
            <person name="Park H.-J."/>
            <person name="Ramirez L."/>
            <person name="Alfaro M."/>
            <person name="Sun H."/>
            <person name="Tritt A."/>
            <person name="Yoshinaga Y."/>
            <person name="Zwiers L.-H."/>
            <person name="Turgeon B."/>
            <person name="Goodwin S."/>
            <person name="Spatafora J."/>
            <person name="Crous P."/>
            <person name="Grigoriev I."/>
        </authorList>
    </citation>
    <scope>NUCLEOTIDE SEQUENCE</scope>
    <source>
        <strain evidence="3">CBS 121410</strain>
    </source>
</reference>
<proteinExistence type="predicted"/>
<dbReference type="Proteomes" id="UP000799776">
    <property type="component" value="Unassembled WGS sequence"/>
</dbReference>
<gene>
    <name evidence="3" type="ORF">K490DRAFT_55729</name>
</gene>
<feature type="signal peptide" evidence="2">
    <location>
        <begin position="1"/>
        <end position="17"/>
    </location>
</feature>